<proteinExistence type="predicted"/>
<gene>
    <name evidence="2" type="ORF">GJ688_19200</name>
</gene>
<dbReference type="SUPFAM" id="SSF52540">
    <property type="entry name" value="P-loop containing nucleoside triphosphate hydrolases"/>
    <property type="match status" value="1"/>
</dbReference>
<name>A0A6I3SPS4_HELMO</name>
<organism evidence="2 3">
    <name type="scientific">Heliobacterium mobile</name>
    <name type="common">Heliobacillus mobilis</name>
    <dbReference type="NCBI Taxonomy" id="28064"/>
    <lineage>
        <taxon>Bacteria</taxon>
        <taxon>Bacillati</taxon>
        <taxon>Bacillota</taxon>
        <taxon>Clostridia</taxon>
        <taxon>Eubacteriales</taxon>
        <taxon>Heliobacteriaceae</taxon>
        <taxon>Heliobacterium</taxon>
    </lineage>
</organism>
<feature type="domain" description="Endonuclease GajA/Old nuclease/RecF-like AAA" evidence="1">
    <location>
        <begin position="10"/>
        <end position="428"/>
    </location>
</feature>
<evidence type="ECO:0000313" key="3">
    <source>
        <dbReference type="Proteomes" id="UP000430670"/>
    </source>
</evidence>
<dbReference type="InterPro" id="IPR051396">
    <property type="entry name" value="Bact_Antivir_Def_Nuclease"/>
</dbReference>
<dbReference type="Gene3D" id="3.40.50.300">
    <property type="entry name" value="P-loop containing nucleotide triphosphate hydrolases"/>
    <property type="match status" value="1"/>
</dbReference>
<protein>
    <submittedName>
        <fullName evidence="2">AAA family ATPase</fullName>
    </submittedName>
</protein>
<dbReference type="PANTHER" id="PTHR43581">
    <property type="entry name" value="ATP/GTP PHOSPHATASE"/>
    <property type="match status" value="1"/>
</dbReference>
<dbReference type="AlphaFoldDB" id="A0A6I3SPS4"/>
<sequence>MRDTEGLRVINKISFEKYKSFNSLEGMTIKPITILCGTNSCGKSSILQSILMYKQTFESQNPNQIVLLNGRFTHLGTFESIIYGKNPEGNLSIEFTFKVKKEDFQGKDNAVPLTYHLREFISRERFHEKNAEYFITIKITLSTISEKIKKYMQSVRVEKWEFILRTTTENQKEYPDVKIELTHQKNNNYKVKWENLIVRFIDDEGENATGEGIVNVGFSNLMPTFWRINHEENKSRITSNVVFASTRIAILMKSLFSLYTYIGPLREEPSRRYIYENEVLEIGTKGENAAFIYLTEQENPIKNHYFFNNNTFISEKEIKLSDAIERWMSLFGIKEFKPEQQNELIYLNMNSSLFDKTRVNIAEVGFGVSQLFPIVLEGLRMPVMSTLLLEQPEIHLHPKLQMQMADFFIALALSNKKVIVETHSDHLINRLIRRIVEDESGTLLNLISIYFVTPSEHGSCYEEVKVDEYNGIVNWPVDFFDQTATEQEGIILAGIEKRRKRREQKK</sequence>
<dbReference type="PANTHER" id="PTHR43581:SF2">
    <property type="entry name" value="EXCINUCLEASE ATPASE SUBUNIT"/>
    <property type="match status" value="1"/>
</dbReference>
<keyword evidence="3" id="KW-1185">Reference proteome</keyword>
<dbReference type="EMBL" id="WNKU01000062">
    <property type="protein sequence ID" value="MTV51031.1"/>
    <property type="molecule type" value="Genomic_DNA"/>
</dbReference>
<comment type="caution">
    <text evidence="2">The sequence shown here is derived from an EMBL/GenBank/DDBJ whole genome shotgun (WGS) entry which is preliminary data.</text>
</comment>
<dbReference type="Pfam" id="PF13175">
    <property type="entry name" value="AAA_15"/>
    <property type="match status" value="1"/>
</dbReference>
<dbReference type="InterPro" id="IPR027417">
    <property type="entry name" value="P-loop_NTPase"/>
</dbReference>
<accession>A0A6I3SPS4</accession>
<reference evidence="2 3" key="1">
    <citation type="submission" date="2019-11" db="EMBL/GenBank/DDBJ databases">
        <title>Whole-genome sequence of a the green, strictly anaerobic photosynthetic bacterium Heliobacillus mobilis DSM 6151.</title>
        <authorList>
            <person name="Kyndt J.A."/>
            <person name="Meyer T.E."/>
        </authorList>
    </citation>
    <scope>NUCLEOTIDE SEQUENCE [LARGE SCALE GENOMIC DNA]</scope>
    <source>
        <strain evidence="2 3">DSM 6151</strain>
    </source>
</reference>
<evidence type="ECO:0000313" key="2">
    <source>
        <dbReference type="EMBL" id="MTV51031.1"/>
    </source>
</evidence>
<evidence type="ECO:0000259" key="1">
    <source>
        <dbReference type="Pfam" id="PF13175"/>
    </source>
</evidence>
<dbReference type="InterPro" id="IPR041685">
    <property type="entry name" value="AAA_GajA/Old/RecF-like"/>
</dbReference>
<dbReference type="Proteomes" id="UP000430670">
    <property type="component" value="Unassembled WGS sequence"/>
</dbReference>